<organism evidence="1">
    <name type="scientific">Arundo donax</name>
    <name type="common">Giant reed</name>
    <name type="synonym">Donax arundinaceus</name>
    <dbReference type="NCBI Taxonomy" id="35708"/>
    <lineage>
        <taxon>Eukaryota</taxon>
        <taxon>Viridiplantae</taxon>
        <taxon>Streptophyta</taxon>
        <taxon>Embryophyta</taxon>
        <taxon>Tracheophyta</taxon>
        <taxon>Spermatophyta</taxon>
        <taxon>Magnoliopsida</taxon>
        <taxon>Liliopsida</taxon>
        <taxon>Poales</taxon>
        <taxon>Poaceae</taxon>
        <taxon>PACMAD clade</taxon>
        <taxon>Arundinoideae</taxon>
        <taxon>Arundineae</taxon>
        <taxon>Arundo</taxon>
    </lineage>
</organism>
<protein>
    <submittedName>
        <fullName evidence="1">Uncharacterized protein</fullName>
    </submittedName>
</protein>
<accession>A0A0A8YG23</accession>
<name>A0A0A8YG23_ARUDO</name>
<proteinExistence type="predicted"/>
<evidence type="ECO:0000313" key="1">
    <source>
        <dbReference type="EMBL" id="JAD24205.1"/>
    </source>
</evidence>
<reference evidence="1" key="1">
    <citation type="submission" date="2014-09" db="EMBL/GenBank/DDBJ databases">
        <authorList>
            <person name="Magalhaes I.L.F."/>
            <person name="Oliveira U."/>
            <person name="Santos F.R."/>
            <person name="Vidigal T.H.D.A."/>
            <person name="Brescovit A.D."/>
            <person name="Santos A.J."/>
        </authorList>
    </citation>
    <scope>NUCLEOTIDE SEQUENCE</scope>
    <source>
        <tissue evidence="1">Shoot tissue taken approximately 20 cm above the soil surface</tissue>
    </source>
</reference>
<dbReference type="EMBL" id="GBRH01273690">
    <property type="protein sequence ID" value="JAD24205.1"/>
    <property type="molecule type" value="Transcribed_RNA"/>
</dbReference>
<dbReference type="AlphaFoldDB" id="A0A0A8YG23"/>
<reference evidence="1" key="2">
    <citation type="journal article" date="2015" name="Data Brief">
        <title>Shoot transcriptome of the giant reed, Arundo donax.</title>
        <authorList>
            <person name="Barrero R.A."/>
            <person name="Guerrero F.D."/>
            <person name="Moolhuijzen P."/>
            <person name="Goolsby J.A."/>
            <person name="Tidwell J."/>
            <person name="Bellgard S.E."/>
            <person name="Bellgard M.I."/>
        </authorList>
    </citation>
    <scope>NUCLEOTIDE SEQUENCE</scope>
    <source>
        <tissue evidence="1">Shoot tissue taken approximately 20 cm above the soil surface</tissue>
    </source>
</reference>
<sequence>MTNSCQQMSMRAICVTGPYAQTNFIVTGTRISQAKLL</sequence>